<evidence type="ECO:0000256" key="2">
    <source>
        <dbReference type="ARBA" id="ARBA00022670"/>
    </source>
</evidence>
<keyword evidence="3" id="KW-0227">DNA damage</keyword>
<keyword evidence="6" id="KW-0238">DNA-binding</keyword>
<reference evidence="9" key="2">
    <citation type="submission" date="2021-10" db="EMBL/GenBank/DDBJ databases">
        <title>Phylogenomics reveals ancestral predisposition of the termite-cultivated fungus Termitomyces towards a domesticated lifestyle.</title>
        <authorList>
            <person name="Auxier B."/>
            <person name="Grum-Grzhimaylo A."/>
            <person name="Cardenas M.E."/>
            <person name="Lodge J.D."/>
            <person name="Laessoe T."/>
            <person name="Pedersen O."/>
            <person name="Smith M.E."/>
            <person name="Kuyper T.W."/>
            <person name="Franco-Molano E.A."/>
            <person name="Baroni T.J."/>
            <person name="Aanen D.K."/>
        </authorList>
    </citation>
    <scope>NUCLEOTIDE SEQUENCE</scope>
    <source>
        <strain evidence="9">D49</strain>
    </source>
</reference>
<dbReference type="EMBL" id="JABCKI010005764">
    <property type="protein sequence ID" value="KAG5638404.1"/>
    <property type="molecule type" value="Genomic_DNA"/>
</dbReference>
<evidence type="ECO:0000256" key="1">
    <source>
        <dbReference type="ARBA" id="ARBA00008136"/>
    </source>
</evidence>
<proteinExistence type="inferred from homology"/>
<dbReference type="Pfam" id="PF02586">
    <property type="entry name" value="SRAP"/>
    <property type="match status" value="1"/>
</dbReference>
<protein>
    <recommendedName>
        <fullName evidence="11">DUF159-domain-containing protein</fullName>
    </recommendedName>
</protein>
<dbReference type="PANTHER" id="PTHR13604">
    <property type="entry name" value="DC12-RELATED"/>
    <property type="match status" value="1"/>
</dbReference>
<comment type="caution">
    <text evidence="9">The sequence shown here is derived from an EMBL/GenBank/DDBJ whole genome shotgun (WGS) entry which is preliminary data.</text>
</comment>
<dbReference type="GO" id="GO:0008233">
    <property type="term" value="F:peptidase activity"/>
    <property type="evidence" value="ECO:0007669"/>
    <property type="project" value="UniProtKB-KW"/>
</dbReference>
<organism evidence="9 10">
    <name type="scientific">Sphagnurus paluster</name>
    <dbReference type="NCBI Taxonomy" id="117069"/>
    <lineage>
        <taxon>Eukaryota</taxon>
        <taxon>Fungi</taxon>
        <taxon>Dikarya</taxon>
        <taxon>Basidiomycota</taxon>
        <taxon>Agaricomycotina</taxon>
        <taxon>Agaricomycetes</taxon>
        <taxon>Agaricomycetidae</taxon>
        <taxon>Agaricales</taxon>
        <taxon>Tricholomatineae</taxon>
        <taxon>Lyophyllaceae</taxon>
        <taxon>Sphagnurus</taxon>
    </lineage>
</organism>
<feature type="region of interest" description="Disordered" evidence="8">
    <location>
        <begin position="59"/>
        <end position="82"/>
    </location>
</feature>
<dbReference type="GO" id="GO:0016829">
    <property type="term" value="F:lyase activity"/>
    <property type="evidence" value="ECO:0007669"/>
    <property type="project" value="UniProtKB-KW"/>
</dbReference>
<comment type="similarity">
    <text evidence="1">Belongs to the SOS response-associated peptidase family.</text>
</comment>
<dbReference type="Proteomes" id="UP000717328">
    <property type="component" value="Unassembled WGS sequence"/>
</dbReference>
<accession>A0A9P7FWJ1</accession>
<evidence type="ECO:0000313" key="10">
    <source>
        <dbReference type="Proteomes" id="UP000717328"/>
    </source>
</evidence>
<feature type="compositionally biased region" description="Polar residues" evidence="8">
    <location>
        <begin position="67"/>
        <end position="82"/>
    </location>
</feature>
<dbReference type="OrthoDB" id="2111841at2759"/>
<dbReference type="AlphaFoldDB" id="A0A9P7FWJ1"/>
<dbReference type="Gene3D" id="3.90.1680.10">
    <property type="entry name" value="SOS response associated peptidase-like"/>
    <property type="match status" value="1"/>
</dbReference>
<dbReference type="GO" id="GO:0006508">
    <property type="term" value="P:proteolysis"/>
    <property type="evidence" value="ECO:0007669"/>
    <property type="project" value="UniProtKB-KW"/>
</dbReference>
<dbReference type="GO" id="GO:0106300">
    <property type="term" value="P:protein-DNA covalent cross-linking repair"/>
    <property type="evidence" value="ECO:0007669"/>
    <property type="project" value="InterPro"/>
</dbReference>
<keyword evidence="5" id="KW-0190">Covalent protein-DNA linkage</keyword>
<keyword evidence="2" id="KW-0645">Protease</keyword>
<dbReference type="SUPFAM" id="SSF143081">
    <property type="entry name" value="BB1717-like"/>
    <property type="match status" value="1"/>
</dbReference>
<feature type="region of interest" description="Disordered" evidence="8">
    <location>
        <begin position="359"/>
        <end position="384"/>
    </location>
</feature>
<dbReference type="GO" id="GO:0003697">
    <property type="term" value="F:single-stranded DNA binding"/>
    <property type="evidence" value="ECO:0007669"/>
    <property type="project" value="InterPro"/>
</dbReference>
<dbReference type="PANTHER" id="PTHR13604:SF0">
    <property type="entry name" value="ABASIC SITE PROCESSING PROTEIN HMCES"/>
    <property type="match status" value="1"/>
</dbReference>
<evidence type="ECO:0000256" key="6">
    <source>
        <dbReference type="ARBA" id="ARBA00023125"/>
    </source>
</evidence>
<keyword evidence="7" id="KW-0456">Lyase</keyword>
<sequence length="384" mass="43237">MCGRFSLRLGRDEIRQVPGHDDVNADDWIDEDEFVPRFNIAPRTYAPVLLRRDPVAGQDVLPDYSQPGPSNTDTTNPKTNRSSSHYVLHSMKWGLVPHWSKYEDKTLSTTNARSESLVEGGGMWGSIKGKKRCAVLCQGYYEWLTKGKEKLPYFTKYRDGKLMLMAGLYDCAILEDQAKPLWTFTIVTTDANKEFSWLHDRQPVILSTREALDTWLDTSEQTWTSKLTELVKPYHDLSNPLECYQVPKEVGKVGTESSTFIEPVASRKDGIRAMFSQQVTKSKDLTEPTSSKLDNGNIKRLRDPSPAGSPSSSKKPRKGLEDGYGSDIVILDRPSTPQKVFSCLHFASTSYETLLLKAESPNLSPQGLSRLPRGNLEKKKTNPK</sequence>
<feature type="compositionally biased region" description="Low complexity" evidence="8">
    <location>
        <begin position="304"/>
        <end position="313"/>
    </location>
</feature>
<evidence type="ECO:0000256" key="3">
    <source>
        <dbReference type="ARBA" id="ARBA00022763"/>
    </source>
</evidence>
<evidence type="ECO:0000256" key="5">
    <source>
        <dbReference type="ARBA" id="ARBA00023124"/>
    </source>
</evidence>
<reference evidence="9" key="1">
    <citation type="submission" date="2021-02" db="EMBL/GenBank/DDBJ databases">
        <authorList>
            <person name="Nieuwenhuis M."/>
            <person name="Van De Peppel L.J.J."/>
        </authorList>
    </citation>
    <scope>NUCLEOTIDE SEQUENCE</scope>
    <source>
        <strain evidence="9">D49</strain>
    </source>
</reference>
<evidence type="ECO:0000256" key="4">
    <source>
        <dbReference type="ARBA" id="ARBA00022801"/>
    </source>
</evidence>
<evidence type="ECO:0008006" key="11">
    <source>
        <dbReference type="Google" id="ProtNLM"/>
    </source>
</evidence>
<evidence type="ECO:0000256" key="8">
    <source>
        <dbReference type="SAM" id="MobiDB-lite"/>
    </source>
</evidence>
<keyword evidence="10" id="KW-1185">Reference proteome</keyword>
<feature type="compositionally biased region" description="Basic and acidic residues" evidence="8">
    <location>
        <begin position="375"/>
        <end position="384"/>
    </location>
</feature>
<evidence type="ECO:0000256" key="7">
    <source>
        <dbReference type="ARBA" id="ARBA00023239"/>
    </source>
</evidence>
<evidence type="ECO:0000313" key="9">
    <source>
        <dbReference type="EMBL" id="KAG5638404.1"/>
    </source>
</evidence>
<dbReference type="InterPro" id="IPR036590">
    <property type="entry name" value="SRAP-like"/>
</dbReference>
<gene>
    <name evidence="9" type="ORF">H0H81_000181</name>
</gene>
<feature type="region of interest" description="Disordered" evidence="8">
    <location>
        <begin position="278"/>
        <end position="321"/>
    </location>
</feature>
<name>A0A9P7FWJ1_9AGAR</name>
<dbReference type="InterPro" id="IPR003738">
    <property type="entry name" value="SRAP"/>
</dbReference>
<keyword evidence="4" id="KW-0378">Hydrolase</keyword>